<gene>
    <name evidence="1" type="ORF">ACFPK8_17645</name>
</gene>
<keyword evidence="2" id="KW-1185">Reference proteome</keyword>
<dbReference type="GeneID" id="303296997"/>
<dbReference type="EMBL" id="JBHSLN010000087">
    <property type="protein sequence ID" value="MFC5299344.1"/>
    <property type="molecule type" value="Genomic_DNA"/>
</dbReference>
<comment type="caution">
    <text evidence="1">The sequence shown here is derived from an EMBL/GenBank/DDBJ whole genome shotgun (WGS) entry which is preliminary data.</text>
</comment>
<dbReference type="InterPro" id="IPR011989">
    <property type="entry name" value="ARM-like"/>
</dbReference>
<evidence type="ECO:0000313" key="2">
    <source>
        <dbReference type="Proteomes" id="UP001595937"/>
    </source>
</evidence>
<dbReference type="Proteomes" id="UP001595937">
    <property type="component" value="Unassembled WGS sequence"/>
</dbReference>
<evidence type="ECO:0000313" key="1">
    <source>
        <dbReference type="EMBL" id="MFC5299344.1"/>
    </source>
</evidence>
<name>A0ABW0FKN5_9MICO</name>
<protein>
    <submittedName>
        <fullName evidence="1">Uncharacterized protein</fullName>
    </submittedName>
</protein>
<organism evidence="1 2">
    <name type="scientific">Brachybacterium tyrofermentans</name>
    <dbReference type="NCBI Taxonomy" id="47848"/>
    <lineage>
        <taxon>Bacteria</taxon>
        <taxon>Bacillati</taxon>
        <taxon>Actinomycetota</taxon>
        <taxon>Actinomycetes</taxon>
        <taxon>Micrococcales</taxon>
        <taxon>Dermabacteraceae</taxon>
        <taxon>Brachybacterium</taxon>
    </lineage>
</organism>
<dbReference type="Gene3D" id="1.25.10.10">
    <property type="entry name" value="Leucine-rich Repeat Variant"/>
    <property type="match status" value="1"/>
</dbReference>
<sequence length="119" mass="13440">MARMKKTPEERADEQRRYALAAAATTDDELEPFLTDPNQAIRSGAIMNRRASAEILSRFAHDAFWGNRVEVARHPNSSRETVLGLLEADPRQRGVVHKAARERLESEGVEFGEDHMPLD</sequence>
<accession>A0ABW0FKN5</accession>
<proteinExistence type="predicted"/>
<dbReference type="RefSeq" id="WP_343923469.1">
    <property type="nucleotide sequence ID" value="NZ_BAAAIR010000033.1"/>
</dbReference>
<reference evidence="2" key="1">
    <citation type="journal article" date="2019" name="Int. J. Syst. Evol. Microbiol.">
        <title>The Global Catalogue of Microorganisms (GCM) 10K type strain sequencing project: providing services to taxonomists for standard genome sequencing and annotation.</title>
        <authorList>
            <consortium name="The Broad Institute Genomics Platform"/>
            <consortium name="The Broad Institute Genome Sequencing Center for Infectious Disease"/>
            <person name="Wu L."/>
            <person name="Ma J."/>
        </authorList>
    </citation>
    <scope>NUCLEOTIDE SEQUENCE [LARGE SCALE GENOMIC DNA]</scope>
    <source>
        <strain evidence="2">CGMCC 1.16455</strain>
    </source>
</reference>